<dbReference type="AlphaFoldDB" id="A0A552X369"/>
<comment type="caution">
    <text evidence="1">The sequence shown here is derived from an EMBL/GenBank/DDBJ whole genome shotgun (WGS) entry which is preliminary data.</text>
</comment>
<evidence type="ECO:0000313" key="1">
    <source>
        <dbReference type="EMBL" id="TRW49329.1"/>
    </source>
</evidence>
<dbReference type="OrthoDB" id="5600394at2"/>
<gene>
    <name evidence="1" type="ORF">FM042_00180</name>
</gene>
<proteinExistence type="predicted"/>
<protein>
    <submittedName>
        <fullName evidence="1">YfcL family protein</fullName>
    </submittedName>
</protein>
<organism evidence="1 2">
    <name type="scientific">Aliidiomarina halalkaliphila</name>
    <dbReference type="NCBI Taxonomy" id="2593535"/>
    <lineage>
        <taxon>Bacteria</taxon>
        <taxon>Pseudomonadati</taxon>
        <taxon>Pseudomonadota</taxon>
        <taxon>Gammaproteobacteria</taxon>
        <taxon>Alteromonadales</taxon>
        <taxon>Idiomarinaceae</taxon>
        <taxon>Aliidiomarina</taxon>
    </lineage>
</organism>
<name>A0A552X369_9GAMM</name>
<evidence type="ECO:0000313" key="2">
    <source>
        <dbReference type="Proteomes" id="UP000320359"/>
    </source>
</evidence>
<accession>A0A552X369</accession>
<dbReference type="InterPro" id="IPR014987">
    <property type="entry name" value="UPF_YfcL"/>
</dbReference>
<dbReference type="Pfam" id="PF08891">
    <property type="entry name" value="YfcL"/>
    <property type="match status" value="1"/>
</dbReference>
<dbReference type="EMBL" id="VJWL01000001">
    <property type="protein sequence ID" value="TRW49329.1"/>
    <property type="molecule type" value="Genomic_DNA"/>
</dbReference>
<sequence length="94" mass="10428">MSNPLSTLADSLEQVFDDAVEQGNDDELFASGYLRGHFDLVVAQLELQGESSADALWPALQDALELTKGELNPQDRKHVQAMFMRLQTHAELQA</sequence>
<reference evidence="1 2" key="1">
    <citation type="submission" date="2019-07" db="EMBL/GenBank/DDBJ databases">
        <authorList>
            <person name="Yang M."/>
            <person name="Zhao D."/>
            <person name="Xiang H."/>
        </authorList>
    </citation>
    <scope>NUCLEOTIDE SEQUENCE [LARGE SCALE GENOMIC DNA]</scope>
    <source>
        <strain evidence="1 2">IM1326</strain>
    </source>
</reference>
<dbReference type="Proteomes" id="UP000320359">
    <property type="component" value="Unassembled WGS sequence"/>
</dbReference>
<dbReference type="RefSeq" id="WP_143233751.1">
    <property type="nucleotide sequence ID" value="NZ_VJWL01000001.1"/>
</dbReference>
<keyword evidence="2" id="KW-1185">Reference proteome</keyword>